<evidence type="ECO:0000313" key="1">
    <source>
        <dbReference type="EMBL" id="APH03493.1"/>
    </source>
</evidence>
<reference evidence="1 2" key="1">
    <citation type="journal article" date="2016" name="Sci. Rep.">
        <title>Complete genome sequence and transcriptomic analysis of a novel marine strain Bacillus weihaiensis reveals the mechanism of brown algae degradation.</title>
        <authorList>
            <person name="Zhu Y."/>
            <person name="Chen P."/>
            <person name="Bao Y."/>
            <person name="Men Y."/>
            <person name="Zeng Y."/>
            <person name="Yang J."/>
            <person name="Sun J."/>
            <person name="Sun Y."/>
        </authorList>
    </citation>
    <scope>NUCLEOTIDE SEQUENCE [LARGE SCALE GENOMIC DNA]</scope>
    <source>
        <strain evidence="1 2">Alg07</strain>
    </source>
</reference>
<dbReference type="KEGG" id="bwh:A9C19_01260"/>
<evidence type="ECO:0000313" key="2">
    <source>
        <dbReference type="Proteomes" id="UP000181936"/>
    </source>
</evidence>
<sequence length="71" mass="8136">MVLTYFDISVGTLFFYSKKYKKVKLKEAVSPSNGSFVFIDNPAAIANPTFSIKNKKMYIVMFWIIIKVFVG</sequence>
<accession>A0A1L3MMC1</accession>
<dbReference type="EMBL" id="CP016020">
    <property type="protein sequence ID" value="APH03493.1"/>
    <property type="molecule type" value="Genomic_DNA"/>
</dbReference>
<organism evidence="1 2">
    <name type="scientific">Bacillus weihaiensis</name>
    <dbReference type="NCBI Taxonomy" id="1547283"/>
    <lineage>
        <taxon>Bacteria</taxon>
        <taxon>Bacillati</taxon>
        <taxon>Bacillota</taxon>
        <taxon>Bacilli</taxon>
        <taxon>Bacillales</taxon>
        <taxon>Bacillaceae</taxon>
        <taxon>Bacillus</taxon>
    </lineage>
</organism>
<keyword evidence="2" id="KW-1185">Reference proteome</keyword>
<protein>
    <submittedName>
        <fullName evidence="1">Uncharacterized protein</fullName>
    </submittedName>
</protein>
<dbReference type="AlphaFoldDB" id="A0A1L3MMC1"/>
<name>A0A1L3MMC1_9BACI</name>
<dbReference type="Proteomes" id="UP000181936">
    <property type="component" value="Chromosome"/>
</dbReference>
<gene>
    <name evidence="1" type="ORF">A9C19_01260</name>
</gene>
<proteinExistence type="predicted"/>